<comment type="caution">
    <text evidence="2">The sequence shown here is derived from an EMBL/GenBank/DDBJ whole genome shotgun (WGS) entry which is preliminary data.</text>
</comment>
<sequence length="281" mass="29053">MQIVSTLVWAALGQSVLANTRQYAPLNAPRRAENAKRLPQQSEVLSCSETYGPGSMACGKPDLRLCFNPTAGESCCGVDGGFCEAGFHCAPVPSFCCKDGEDLETCARNAGFALPTEYSAWPISESVTSSASVSAVTLIADHSTLSSNGTVHSFSPITAAATTATIDCDDEDLTTSFREQVLPALTSSTTYVAPATTSHVAAAATDDEYTFSFEPAPTIAQVQPTTNYTLPIITPVPQPSTTVKPIVAIAGAPSGARPPSAGGAGWSYVLAVGAVMVVMAF</sequence>
<keyword evidence="1" id="KW-0732">Signal</keyword>
<feature type="signal peptide" evidence="1">
    <location>
        <begin position="1"/>
        <end position="18"/>
    </location>
</feature>
<gene>
    <name evidence="2" type="ORF">B0I36DRAFT_405731</name>
</gene>
<evidence type="ECO:0000313" key="3">
    <source>
        <dbReference type="Proteomes" id="UP000756346"/>
    </source>
</evidence>
<evidence type="ECO:0008006" key="4">
    <source>
        <dbReference type="Google" id="ProtNLM"/>
    </source>
</evidence>
<protein>
    <recommendedName>
        <fullName evidence="4">GPI anchored protein</fullName>
    </recommendedName>
</protein>
<dbReference type="GeneID" id="70191343"/>
<accession>A0A9P9BQR8</accession>
<dbReference type="OrthoDB" id="5409186at2759"/>
<organism evidence="2 3">
    <name type="scientific">Microdochium trichocladiopsis</name>
    <dbReference type="NCBI Taxonomy" id="1682393"/>
    <lineage>
        <taxon>Eukaryota</taxon>
        <taxon>Fungi</taxon>
        <taxon>Dikarya</taxon>
        <taxon>Ascomycota</taxon>
        <taxon>Pezizomycotina</taxon>
        <taxon>Sordariomycetes</taxon>
        <taxon>Xylariomycetidae</taxon>
        <taxon>Xylariales</taxon>
        <taxon>Microdochiaceae</taxon>
        <taxon>Microdochium</taxon>
    </lineage>
</organism>
<feature type="chain" id="PRO_5040292919" description="GPI anchored protein" evidence="1">
    <location>
        <begin position="19"/>
        <end position="281"/>
    </location>
</feature>
<dbReference type="Proteomes" id="UP000756346">
    <property type="component" value="Unassembled WGS sequence"/>
</dbReference>
<reference evidence="2" key="1">
    <citation type="journal article" date="2021" name="Nat. Commun.">
        <title>Genetic determinants of endophytism in the Arabidopsis root mycobiome.</title>
        <authorList>
            <person name="Mesny F."/>
            <person name="Miyauchi S."/>
            <person name="Thiergart T."/>
            <person name="Pickel B."/>
            <person name="Atanasova L."/>
            <person name="Karlsson M."/>
            <person name="Huettel B."/>
            <person name="Barry K.W."/>
            <person name="Haridas S."/>
            <person name="Chen C."/>
            <person name="Bauer D."/>
            <person name="Andreopoulos W."/>
            <person name="Pangilinan J."/>
            <person name="LaButti K."/>
            <person name="Riley R."/>
            <person name="Lipzen A."/>
            <person name="Clum A."/>
            <person name="Drula E."/>
            <person name="Henrissat B."/>
            <person name="Kohler A."/>
            <person name="Grigoriev I.V."/>
            <person name="Martin F.M."/>
            <person name="Hacquard S."/>
        </authorList>
    </citation>
    <scope>NUCLEOTIDE SEQUENCE</scope>
    <source>
        <strain evidence="2">MPI-CAGE-CH-0230</strain>
    </source>
</reference>
<name>A0A9P9BQR8_9PEZI</name>
<proteinExistence type="predicted"/>
<evidence type="ECO:0000313" key="2">
    <source>
        <dbReference type="EMBL" id="KAH7035173.1"/>
    </source>
</evidence>
<dbReference type="AlphaFoldDB" id="A0A9P9BQR8"/>
<keyword evidence="3" id="KW-1185">Reference proteome</keyword>
<dbReference type="RefSeq" id="XP_046015266.1">
    <property type="nucleotide sequence ID" value="XM_046161797.1"/>
</dbReference>
<evidence type="ECO:0000256" key="1">
    <source>
        <dbReference type="SAM" id="SignalP"/>
    </source>
</evidence>
<dbReference type="EMBL" id="JAGTJQ010000003">
    <property type="protein sequence ID" value="KAH7035173.1"/>
    <property type="molecule type" value="Genomic_DNA"/>
</dbReference>